<dbReference type="eggNOG" id="COG2141">
    <property type="taxonomic scope" value="Bacteria"/>
</dbReference>
<evidence type="ECO:0000313" key="3">
    <source>
        <dbReference type="Proteomes" id="UP000028602"/>
    </source>
</evidence>
<dbReference type="InterPro" id="IPR036661">
    <property type="entry name" value="Luciferase-like_sf"/>
</dbReference>
<name>A0A085JPS6_9GAMM</name>
<dbReference type="EC" id="1.14.14.3" evidence="2"/>
<dbReference type="AlphaFoldDB" id="A0A085JPS6"/>
<proteinExistence type="predicted"/>
<dbReference type="InterPro" id="IPR024003">
    <property type="entry name" value="Luciferase-like_KPN01858"/>
</dbReference>
<dbReference type="NCBIfam" id="TIGR04027">
    <property type="entry name" value="LLM_KPN_01858"/>
    <property type="match status" value="1"/>
</dbReference>
<dbReference type="Pfam" id="PF00296">
    <property type="entry name" value="Bac_luciferase"/>
    <property type="match status" value="1"/>
</dbReference>
<dbReference type="PANTHER" id="PTHR30137">
    <property type="entry name" value="LUCIFERASE-LIKE MONOOXYGENASE"/>
    <property type="match status" value="1"/>
</dbReference>
<accession>A0A085JPS6</accession>
<dbReference type="PANTHER" id="PTHR30137:SF15">
    <property type="entry name" value="BLL6902 PROTEIN"/>
    <property type="match status" value="1"/>
</dbReference>
<reference evidence="2 3" key="1">
    <citation type="submission" date="2014-05" db="EMBL/GenBank/DDBJ databases">
        <title>ATOL: Assembling a taxonomically balanced genome-scale reconstruction of the evolutionary history of the Enterobacteriaceae.</title>
        <authorList>
            <person name="Plunkett G.III."/>
            <person name="Neeno-Eckwall E.C."/>
            <person name="Glasner J.D."/>
            <person name="Perna N.T."/>
        </authorList>
    </citation>
    <scope>NUCLEOTIDE SEQUENCE [LARGE SCALE GENOMIC DNA]</scope>
    <source>
        <strain evidence="2 3">ATCC 33301</strain>
    </source>
</reference>
<dbReference type="Proteomes" id="UP000028602">
    <property type="component" value="Unassembled WGS sequence"/>
</dbReference>
<dbReference type="OrthoDB" id="7903015at2"/>
<keyword evidence="2" id="KW-0560">Oxidoreductase</keyword>
<comment type="caution">
    <text evidence="2">The sequence shown here is derived from an EMBL/GenBank/DDBJ whole genome shotgun (WGS) entry which is preliminary data.</text>
</comment>
<dbReference type="InterPro" id="IPR050766">
    <property type="entry name" value="Bact_Lucif_Oxidored"/>
</dbReference>
<keyword evidence="3" id="KW-1185">Reference proteome</keyword>
<dbReference type="GO" id="GO:0047646">
    <property type="term" value="F:alkanal monooxygenase (FMN-linked) activity"/>
    <property type="evidence" value="ECO:0007669"/>
    <property type="project" value="UniProtKB-EC"/>
</dbReference>
<dbReference type="Gene3D" id="3.20.20.30">
    <property type="entry name" value="Luciferase-like domain"/>
    <property type="match status" value="1"/>
</dbReference>
<dbReference type="RefSeq" id="WP_025903997.1">
    <property type="nucleotide sequence ID" value="NZ_ATMJ01000029.1"/>
</dbReference>
<gene>
    <name evidence="2" type="ORF">GTPT_0045</name>
</gene>
<keyword evidence="2" id="KW-0503">Monooxygenase</keyword>
<dbReference type="GO" id="GO:0005829">
    <property type="term" value="C:cytosol"/>
    <property type="evidence" value="ECO:0007669"/>
    <property type="project" value="TreeGrafter"/>
</dbReference>
<dbReference type="SUPFAM" id="SSF51679">
    <property type="entry name" value="Bacterial luciferase-like"/>
    <property type="match status" value="1"/>
</dbReference>
<feature type="domain" description="Luciferase-like" evidence="1">
    <location>
        <begin position="18"/>
        <end position="283"/>
    </location>
</feature>
<protein>
    <submittedName>
        <fullName evidence="2">Alkanal monooxygenase alpha chain</fullName>
        <ecNumber evidence="2">1.14.-.-</ecNumber>
        <ecNumber evidence="2">1.14.14.3</ecNumber>
    </submittedName>
</protein>
<evidence type="ECO:0000259" key="1">
    <source>
        <dbReference type="Pfam" id="PF00296"/>
    </source>
</evidence>
<dbReference type="InterPro" id="IPR011251">
    <property type="entry name" value="Luciferase-like_dom"/>
</dbReference>
<organism evidence="2 3">
    <name type="scientific">Tatumella ptyseos ATCC 33301</name>
    <dbReference type="NCBI Taxonomy" id="1005995"/>
    <lineage>
        <taxon>Bacteria</taxon>
        <taxon>Pseudomonadati</taxon>
        <taxon>Pseudomonadota</taxon>
        <taxon>Gammaproteobacteria</taxon>
        <taxon>Enterobacterales</taxon>
        <taxon>Erwiniaceae</taxon>
        <taxon>Tatumella</taxon>
    </lineage>
</organism>
<dbReference type="EMBL" id="JMPR01000004">
    <property type="protein sequence ID" value="KFD22472.1"/>
    <property type="molecule type" value="Genomic_DNA"/>
</dbReference>
<sequence length="341" mass="36607">MTQKRIGFFTRLLDKAPAAERYRLATEQIRHAEVLGFESAWVAQHHFHEQEGGLPAPLVFLAHAGAHTSKIRLGTGIITLPMENALRVAEDAAVTDLLTGGRLELGLGSGGTPGSFAPFGLTFEQRGAAFAANLATLTQAWQGDALSGTDNHLYPAAQGLNDRIWIATFSPEGAARAGKAGHGLMLSRTQPRPAGQPSLPLDALQNPVIDAYLEALPAGIAPRILASRTAFVADDRNYARKVALPGLTAQAESYRKAGHQLRGETLDDFIGQFDAHIGDPPDVLSSLLADSSLSRVTDISFQVHSVEPEHQDVLRSLELISRYIAPVLRRSAATLQPERIA</sequence>
<evidence type="ECO:0000313" key="2">
    <source>
        <dbReference type="EMBL" id="KFD22472.1"/>
    </source>
</evidence>
<dbReference type="EC" id="1.14.-.-" evidence="2"/>